<organism evidence="1 2">
    <name type="scientific">Actinoplanes couchii</name>
    <dbReference type="NCBI Taxonomy" id="403638"/>
    <lineage>
        <taxon>Bacteria</taxon>
        <taxon>Bacillati</taxon>
        <taxon>Actinomycetota</taxon>
        <taxon>Actinomycetes</taxon>
        <taxon>Micromonosporales</taxon>
        <taxon>Micromonosporaceae</taxon>
        <taxon>Actinoplanes</taxon>
    </lineage>
</organism>
<dbReference type="RefSeq" id="WP_203792670.1">
    <property type="nucleotide sequence ID" value="NZ_BAAAQE010000090.1"/>
</dbReference>
<keyword evidence="2" id="KW-1185">Reference proteome</keyword>
<name>A0ABQ3X048_9ACTN</name>
<reference evidence="1 2" key="1">
    <citation type="submission" date="2021-01" db="EMBL/GenBank/DDBJ databases">
        <title>Whole genome shotgun sequence of Actinoplanes couchii NBRC 106145.</title>
        <authorList>
            <person name="Komaki H."/>
            <person name="Tamura T."/>
        </authorList>
    </citation>
    <scope>NUCLEOTIDE SEQUENCE [LARGE SCALE GENOMIC DNA]</scope>
    <source>
        <strain evidence="1 2">NBRC 106145</strain>
    </source>
</reference>
<gene>
    <name evidence="1" type="ORF">Aco03nite_002430</name>
</gene>
<evidence type="ECO:0000313" key="1">
    <source>
        <dbReference type="EMBL" id="GID51839.1"/>
    </source>
</evidence>
<protein>
    <submittedName>
        <fullName evidence="1">Uncharacterized protein</fullName>
    </submittedName>
</protein>
<proteinExistence type="predicted"/>
<dbReference type="Proteomes" id="UP000612282">
    <property type="component" value="Unassembled WGS sequence"/>
</dbReference>
<dbReference type="EMBL" id="BOMG01000006">
    <property type="protein sequence ID" value="GID51839.1"/>
    <property type="molecule type" value="Genomic_DNA"/>
</dbReference>
<comment type="caution">
    <text evidence="1">The sequence shown here is derived from an EMBL/GenBank/DDBJ whole genome shotgun (WGS) entry which is preliminary data.</text>
</comment>
<evidence type="ECO:0000313" key="2">
    <source>
        <dbReference type="Proteomes" id="UP000612282"/>
    </source>
</evidence>
<accession>A0ABQ3X048</accession>
<sequence length="305" mass="34754">MTNPFRFPDHFGDSLQPLDPLEHPEHADLYVDLDGFEAAFTLFQQRFGSPESFDRSGAMAIAVGDRHFGKTALLNRCAYWLRETLNAPGSNSMVADVVDLKWVPVADGQTTEERMKLVCHHLMKRLDYLNCLEKPWGEGKEQPPPEDVLPYLDGWLREDRLVIVQLPPTADVQEELVAYAKMVPRRVILLGETAYARQFDDKAAEFRGARIPPVVLRLGKLRPADGVTFYNKRRELYPDDAKIPAPANNVWPELLGTRPMSVGELQRILYDLYDDESTHKPPAKSVTMKVMLKHYLKYSEFGGKK</sequence>